<protein>
    <submittedName>
        <fullName evidence="1">Uncharacterized protein</fullName>
    </submittedName>
</protein>
<dbReference type="EMBL" id="CP004168">
    <property type="protein sequence ID" value="AHH04330.1"/>
    <property type="molecule type" value="Genomic_DNA"/>
</dbReference>
<keyword evidence="1" id="KW-0614">Plasmid</keyword>
<geneLocation type="plasmid" evidence="1">
    <name>unnamed</name>
</geneLocation>
<sequence length="51" mass="5905">MTQLQAMISYLKNTINTFIVININLKINPATIDTCNHKLNIKYPLNQIFLL</sequence>
<dbReference type="HOGENOM" id="CLU_3096253_0_0_12"/>
<evidence type="ECO:0000313" key="1">
    <source>
        <dbReference type="EMBL" id="AHH04330.1"/>
    </source>
</evidence>
<organism evidence="1">
    <name type="scientific">Borrelia nietonii YOR</name>
    <dbReference type="NCBI Taxonomy" id="1293576"/>
    <lineage>
        <taxon>Bacteria</taxon>
        <taxon>Pseudomonadati</taxon>
        <taxon>Spirochaetota</taxon>
        <taxon>Spirochaetia</taxon>
        <taxon>Spirochaetales</taxon>
        <taxon>Borreliaceae</taxon>
        <taxon>Borrelia</taxon>
        <taxon>Borrelia nietonii</taxon>
    </lineage>
</organism>
<reference evidence="1" key="1">
    <citation type="submission" date="2013-02" db="EMBL/GenBank/DDBJ databases">
        <title>Comparative genomics of Borrelia species.</title>
        <authorList>
            <person name="Schwan T.G."/>
            <person name="Raffel S.J."/>
            <person name="Porcella S.F."/>
        </authorList>
    </citation>
    <scope>NUCLEOTIDE SEQUENCE</scope>
    <source>
        <strain evidence="1">YOR</strain>
        <plasmid evidence="1">unnamed</plasmid>
    </source>
</reference>
<name>W5SBL9_9SPIR</name>
<proteinExistence type="predicted"/>
<accession>W5SBL9</accession>
<dbReference type="AlphaFoldDB" id="W5SBL9"/>
<gene>
    <name evidence="1" type="ORF">BHY_1379</name>
</gene>